<gene>
    <name evidence="18" type="primary">hisG</name>
    <name evidence="21" type="ordered locus">Metvu_1340</name>
</gene>
<evidence type="ECO:0000256" key="14">
    <source>
        <dbReference type="ARBA" id="ARBA00022840"/>
    </source>
</evidence>
<comment type="function">
    <text evidence="17 18">Catalyzes the condensation of ATP and 5-phosphoribose 1-diphosphate to form N'-(5'-phosphoribosyl)-ATP (PR-ATP). Has a crucial role in the pathway because the rate of histidine biosynthesis seems to be controlled primarily by regulation of HisG enzymatic activity.</text>
</comment>
<feature type="domain" description="ATP phosphoribosyltransferase catalytic" evidence="19">
    <location>
        <begin position="49"/>
        <end position="208"/>
    </location>
</feature>
<dbReference type="GeneID" id="8513681"/>
<evidence type="ECO:0000256" key="10">
    <source>
        <dbReference type="ARBA" id="ARBA00022676"/>
    </source>
</evidence>
<evidence type="ECO:0000256" key="12">
    <source>
        <dbReference type="ARBA" id="ARBA00022723"/>
    </source>
</evidence>
<evidence type="ECO:0000256" key="11">
    <source>
        <dbReference type="ARBA" id="ARBA00022679"/>
    </source>
</evidence>
<dbReference type="HAMAP" id="MF_00079">
    <property type="entry name" value="HisG_Long"/>
    <property type="match status" value="1"/>
</dbReference>
<evidence type="ECO:0000313" key="22">
    <source>
        <dbReference type="Proteomes" id="UP000002063"/>
    </source>
</evidence>
<evidence type="ECO:0000256" key="9">
    <source>
        <dbReference type="ARBA" id="ARBA00022605"/>
    </source>
</evidence>
<evidence type="ECO:0000256" key="8">
    <source>
        <dbReference type="ARBA" id="ARBA00022490"/>
    </source>
</evidence>
<evidence type="ECO:0000256" key="5">
    <source>
        <dbReference type="ARBA" id="ARBA00007955"/>
    </source>
</evidence>
<evidence type="ECO:0000256" key="18">
    <source>
        <dbReference type="HAMAP-Rule" id="MF_00079"/>
    </source>
</evidence>
<evidence type="ECO:0000256" key="17">
    <source>
        <dbReference type="ARBA" id="ARBA00024861"/>
    </source>
</evidence>
<keyword evidence="16 18" id="KW-0368">Histidine biosynthesis</keyword>
<keyword evidence="22" id="KW-1185">Reference proteome</keyword>
<evidence type="ECO:0000259" key="19">
    <source>
        <dbReference type="Pfam" id="PF01634"/>
    </source>
</evidence>
<keyword evidence="13 18" id="KW-0547">Nucleotide-binding</keyword>
<dbReference type="NCBIfam" id="TIGR00070">
    <property type="entry name" value="hisG"/>
    <property type="match status" value="1"/>
</dbReference>
<organism evidence="21 22">
    <name type="scientific">Methanocaldococcus vulcanius (strain ATCC 700851 / DSM 12094 / M7)</name>
    <name type="common">Methanococcus vulcanius</name>
    <dbReference type="NCBI Taxonomy" id="579137"/>
    <lineage>
        <taxon>Archaea</taxon>
        <taxon>Methanobacteriati</taxon>
        <taxon>Methanobacteriota</taxon>
        <taxon>Methanomada group</taxon>
        <taxon>Methanococci</taxon>
        <taxon>Methanococcales</taxon>
        <taxon>Methanocaldococcaceae</taxon>
        <taxon>Methanocaldococcus</taxon>
    </lineage>
</organism>
<evidence type="ECO:0000256" key="6">
    <source>
        <dbReference type="ARBA" id="ARBA00011946"/>
    </source>
</evidence>
<comment type="subcellular location">
    <subcellularLocation>
        <location evidence="3 18">Cytoplasm</location>
    </subcellularLocation>
</comment>
<evidence type="ECO:0000313" key="21">
    <source>
        <dbReference type="EMBL" id="ACX73193.1"/>
    </source>
</evidence>
<dbReference type="InterPro" id="IPR015867">
    <property type="entry name" value="N-reg_PII/ATP_PRibTrfase_C"/>
</dbReference>
<evidence type="ECO:0000256" key="2">
    <source>
        <dbReference type="ARBA" id="ARBA00001946"/>
    </source>
</evidence>
<dbReference type="GO" id="GO:0005524">
    <property type="term" value="F:ATP binding"/>
    <property type="evidence" value="ECO:0007669"/>
    <property type="project" value="UniProtKB-KW"/>
</dbReference>
<dbReference type="SUPFAM" id="SSF54913">
    <property type="entry name" value="GlnB-like"/>
    <property type="match status" value="1"/>
</dbReference>
<dbReference type="UniPathway" id="UPA00031">
    <property type="reaction ID" value="UER00006"/>
</dbReference>
<dbReference type="GO" id="GO:0003879">
    <property type="term" value="F:ATP phosphoribosyltransferase activity"/>
    <property type="evidence" value="ECO:0007669"/>
    <property type="project" value="UniProtKB-UniRule"/>
</dbReference>
<dbReference type="InterPro" id="IPR001348">
    <property type="entry name" value="ATP_PRibTrfase_HisG"/>
</dbReference>
<dbReference type="FunFam" id="3.40.190.10:FF:000008">
    <property type="entry name" value="ATP phosphoribosyltransferase"/>
    <property type="match status" value="1"/>
</dbReference>
<dbReference type="PANTHER" id="PTHR21403:SF10">
    <property type="entry name" value="ATP PHOSPHORIBOSYLTRANSFERASE"/>
    <property type="match status" value="1"/>
</dbReference>
<name>C9RHZ1_METVM</name>
<reference evidence="21" key="1">
    <citation type="submission" date="2009-10" db="EMBL/GenBank/DDBJ databases">
        <title>Complete sequence of chromosome of Methanocaldococcus vulcanius M7.</title>
        <authorList>
            <consortium name="US DOE Joint Genome Institute"/>
            <person name="Lucas S."/>
            <person name="Copeland A."/>
            <person name="Lapidus A."/>
            <person name="Glavina del Rio T."/>
            <person name="Dalin E."/>
            <person name="Tice H."/>
            <person name="Bruce D."/>
            <person name="Goodwin L."/>
            <person name="Pitluck S."/>
            <person name="Lcollab F.I."/>
            <person name="Brettin T."/>
            <person name="Detter J.C."/>
            <person name="Han C."/>
            <person name="Tapia R."/>
            <person name="Kuske C.R."/>
            <person name="Schmutz J."/>
            <person name="Larimer F."/>
            <person name="Land M."/>
            <person name="Hauser L."/>
            <person name="Kyrpides N."/>
            <person name="Ovchinikova G."/>
            <person name="Sieprawska-Lupa M."/>
            <person name="Whitman W.B."/>
            <person name="Woyke T."/>
        </authorList>
    </citation>
    <scope>NUCLEOTIDE SEQUENCE [LARGE SCALE GENOMIC DNA]</scope>
    <source>
        <strain evidence="21">M7</strain>
    </source>
</reference>
<dbReference type="FunFam" id="3.30.70.120:FF:000002">
    <property type="entry name" value="ATP phosphoribosyltransferase"/>
    <property type="match status" value="1"/>
</dbReference>
<proteinExistence type="inferred from homology"/>
<keyword evidence="8 18" id="KW-0963">Cytoplasm</keyword>
<keyword evidence="12 18" id="KW-0479">Metal-binding</keyword>
<dbReference type="STRING" id="579137.Metvu_1340"/>
<comment type="activity regulation">
    <text evidence="18">Feedback inhibited by histidine.</text>
</comment>
<feature type="domain" description="Histidine biosynthesis HisG C-terminal" evidence="20">
    <location>
        <begin position="213"/>
        <end position="286"/>
    </location>
</feature>
<dbReference type="InterPro" id="IPR013115">
    <property type="entry name" value="HisG_C"/>
</dbReference>
<dbReference type="Pfam" id="PF08029">
    <property type="entry name" value="HisG_C"/>
    <property type="match status" value="1"/>
</dbReference>
<dbReference type="NCBIfam" id="TIGR03455">
    <property type="entry name" value="HisG_C-term"/>
    <property type="match status" value="1"/>
</dbReference>
<dbReference type="GO" id="GO:0000287">
    <property type="term" value="F:magnesium ion binding"/>
    <property type="evidence" value="ECO:0007669"/>
    <property type="project" value="UniProtKB-UniRule"/>
</dbReference>
<comment type="pathway">
    <text evidence="4 18">Amino-acid biosynthesis; L-histidine biosynthesis; L-histidine from 5-phospho-alpha-D-ribose 1-diphosphate: step 1/9.</text>
</comment>
<evidence type="ECO:0000256" key="4">
    <source>
        <dbReference type="ARBA" id="ARBA00004667"/>
    </source>
</evidence>
<keyword evidence="9 18" id="KW-0028">Amino-acid biosynthesis</keyword>
<dbReference type="Proteomes" id="UP000002063">
    <property type="component" value="Chromosome"/>
</dbReference>
<dbReference type="PANTHER" id="PTHR21403">
    <property type="entry name" value="ATP PHOSPHORIBOSYLTRANSFERASE ATP-PRTASE"/>
    <property type="match status" value="1"/>
</dbReference>
<evidence type="ECO:0000256" key="7">
    <source>
        <dbReference type="ARBA" id="ARBA00020998"/>
    </source>
</evidence>
<dbReference type="InterPro" id="IPR013820">
    <property type="entry name" value="ATP_PRibTrfase_cat"/>
</dbReference>
<dbReference type="eggNOG" id="arCOG02208">
    <property type="taxonomic scope" value="Archaea"/>
</dbReference>
<dbReference type="InterPro" id="IPR020621">
    <property type="entry name" value="ATP-PRT_HisG_long"/>
</dbReference>
<evidence type="ECO:0000256" key="13">
    <source>
        <dbReference type="ARBA" id="ARBA00022741"/>
    </source>
</evidence>
<keyword evidence="14 18" id="KW-0067">ATP-binding</keyword>
<keyword evidence="15 18" id="KW-0460">Magnesium</keyword>
<protein>
    <recommendedName>
        <fullName evidence="7 18">ATP phosphoribosyltransferase</fullName>
        <shortName evidence="18">ATP-PRT</shortName>
        <shortName evidence="18">ATP-PRTase</shortName>
        <ecNumber evidence="6 18">2.4.2.17</ecNumber>
    </recommendedName>
</protein>
<dbReference type="Gene3D" id="3.40.190.10">
    <property type="entry name" value="Periplasmic binding protein-like II"/>
    <property type="match status" value="2"/>
</dbReference>
<sequence>MIMFALPNKGRISEPVMDVLEKAGLKITVKGRSLFANTVDKDIKVMFARARDIPEFVADGVADIGVTGYDLVLERNVEDKVDILLDFGFGFAKLVLAAPENSNINSVEDIKEGMRVATEFPNLTKKYFDKLNKKVEIIELSGATEIAPFIGIADLISDLTSTGTTLKLNRLKVIDEIVSSTTRLIANKKSLENEKKKEKINQIVLAIKSALFAETKRLIMMNAPKDKVEEIKKLIPGMAGPTVSKVLSNDEMVAIHAVVNEDEIFSLVPKLHDLGARDILVVPIERIL</sequence>
<dbReference type="Pfam" id="PF01634">
    <property type="entry name" value="HisG"/>
    <property type="match status" value="1"/>
</dbReference>
<comment type="catalytic activity">
    <reaction evidence="1 18">
        <text>1-(5-phospho-beta-D-ribosyl)-ATP + diphosphate = 5-phospho-alpha-D-ribose 1-diphosphate + ATP</text>
        <dbReference type="Rhea" id="RHEA:18473"/>
        <dbReference type="ChEBI" id="CHEBI:30616"/>
        <dbReference type="ChEBI" id="CHEBI:33019"/>
        <dbReference type="ChEBI" id="CHEBI:58017"/>
        <dbReference type="ChEBI" id="CHEBI:73183"/>
        <dbReference type="EC" id="2.4.2.17"/>
    </reaction>
</comment>
<dbReference type="RefSeq" id="WP_015733412.1">
    <property type="nucleotide sequence ID" value="NC_013407.1"/>
</dbReference>
<dbReference type="HOGENOM" id="CLU_038115_1_1_2"/>
<accession>C9RHZ1</accession>
<evidence type="ECO:0000256" key="3">
    <source>
        <dbReference type="ARBA" id="ARBA00004496"/>
    </source>
</evidence>
<dbReference type="InterPro" id="IPR018198">
    <property type="entry name" value="ATP_PRibTrfase_CS"/>
</dbReference>
<dbReference type="KEGG" id="mvu:Metvu_1340"/>
<dbReference type="Gene3D" id="3.30.70.120">
    <property type="match status" value="1"/>
</dbReference>
<dbReference type="EC" id="2.4.2.17" evidence="6 18"/>
<dbReference type="AlphaFoldDB" id="C9RHZ1"/>
<dbReference type="GO" id="GO:0005737">
    <property type="term" value="C:cytoplasm"/>
    <property type="evidence" value="ECO:0007669"/>
    <property type="project" value="UniProtKB-SubCell"/>
</dbReference>
<keyword evidence="10 18" id="KW-0328">Glycosyltransferase</keyword>
<evidence type="ECO:0000256" key="15">
    <source>
        <dbReference type="ARBA" id="ARBA00022842"/>
    </source>
</evidence>
<dbReference type="CDD" id="cd13594">
    <property type="entry name" value="PBP2_HisGL4"/>
    <property type="match status" value="1"/>
</dbReference>
<evidence type="ECO:0000256" key="16">
    <source>
        <dbReference type="ARBA" id="ARBA00023102"/>
    </source>
</evidence>
<comment type="similarity">
    <text evidence="5 18">Belongs to the ATP phosphoribosyltransferase family. Long subfamily.</text>
</comment>
<dbReference type="PROSITE" id="PS01316">
    <property type="entry name" value="ATP_P_PHORIBOSYLTR"/>
    <property type="match status" value="1"/>
</dbReference>
<comment type="cofactor">
    <cofactor evidence="2 18">
        <name>Mg(2+)</name>
        <dbReference type="ChEBI" id="CHEBI:18420"/>
    </cofactor>
</comment>
<dbReference type="OrthoDB" id="33116at2157"/>
<dbReference type="GO" id="GO:0000105">
    <property type="term" value="P:L-histidine biosynthetic process"/>
    <property type="evidence" value="ECO:0007669"/>
    <property type="project" value="UniProtKB-UniRule"/>
</dbReference>
<dbReference type="SUPFAM" id="SSF53850">
    <property type="entry name" value="Periplasmic binding protein-like II"/>
    <property type="match status" value="1"/>
</dbReference>
<evidence type="ECO:0000256" key="1">
    <source>
        <dbReference type="ARBA" id="ARBA00000915"/>
    </source>
</evidence>
<dbReference type="EMBL" id="CP001787">
    <property type="protein sequence ID" value="ACX73193.1"/>
    <property type="molecule type" value="Genomic_DNA"/>
</dbReference>
<evidence type="ECO:0000259" key="20">
    <source>
        <dbReference type="Pfam" id="PF08029"/>
    </source>
</evidence>
<keyword evidence="11 18" id="KW-0808">Transferase</keyword>
<dbReference type="InterPro" id="IPR011322">
    <property type="entry name" value="N-reg_PII-like_a/b"/>
</dbReference>